<accession>A0A498S718</accession>
<dbReference type="AlphaFoldDB" id="A0A498S718"/>
<dbReference type="EMBL" id="UPTC01000024">
    <property type="protein sequence ID" value="VBB25568.1"/>
    <property type="molecule type" value="Genomic_DNA"/>
</dbReference>
<protein>
    <submittedName>
        <fullName evidence="1">Uncharacterized protein</fullName>
    </submittedName>
</protein>
<sequence>MCITSHYDAKALPSAGLMPLFQSYLCSFTNPCYKSPRTGDDTAQINSETRKQSLIVATARAIAEMFVAIGSEPLKWFNLSDSIISFINIFAHFTPYAFDQPIPLIAFFNSTDDAIKFFKSTLNSSDELSVSLSNVRITPLYALEIIKEINLLCNLVSRAISSVYPEDIVNSNLLYEQLGSKISQFFMQHNANETNTMALKALYNWLKFASINNMSIEYEEMLKMFNTLHIFGNDQVIRKFTSALSMVDFSNHTSIINAIHCGNNPYDQNSHEEKSIPGATATVANNTDKDEIYNFLRRVTPRYAERHDKKKQFCGVIPINSDKNCSFLEGAALSQLMPLINAYILLAPFSPVINAFAEKMQETIQIDDYSLSQATLDDMFVSLASVLSDKPMVE</sequence>
<evidence type="ECO:0000313" key="1">
    <source>
        <dbReference type="EMBL" id="VBB25568.1"/>
    </source>
</evidence>
<proteinExistence type="predicted"/>
<organism evidence="1 2">
    <name type="scientific">Acanthocheilonema viteae</name>
    <name type="common">Filarial nematode worm</name>
    <name type="synonym">Dipetalonema viteae</name>
    <dbReference type="NCBI Taxonomy" id="6277"/>
    <lineage>
        <taxon>Eukaryota</taxon>
        <taxon>Metazoa</taxon>
        <taxon>Ecdysozoa</taxon>
        <taxon>Nematoda</taxon>
        <taxon>Chromadorea</taxon>
        <taxon>Rhabditida</taxon>
        <taxon>Spirurina</taxon>
        <taxon>Spiruromorpha</taxon>
        <taxon>Filarioidea</taxon>
        <taxon>Onchocercidae</taxon>
        <taxon>Acanthocheilonema</taxon>
    </lineage>
</organism>
<reference evidence="1 2" key="1">
    <citation type="submission" date="2018-08" db="EMBL/GenBank/DDBJ databases">
        <authorList>
            <person name="Laetsch R D."/>
            <person name="Stevens L."/>
            <person name="Kumar S."/>
            <person name="Blaxter L. M."/>
        </authorList>
    </citation>
    <scope>NUCLEOTIDE SEQUENCE [LARGE SCALE GENOMIC DNA]</scope>
</reference>
<dbReference type="STRING" id="6277.A0A498S718"/>
<gene>
    <name evidence="1" type="ORF">NAV_LOCUS398</name>
</gene>
<dbReference type="OrthoDB" id="10255969at2759"/>
<evidence type="ECO:0000313" key="2">
    <source>
        <dbReference type="Proteomes" id="UP000276991"/>
    </source>
</evidence>
<name>A0A498S718_ACAVI</name>
<dbReference type="Proteomes" id="UP000276991">
    <property type="component" value="Unassembled WGS sequence"/>
</dbReference>
<keyword evidence="2" id="KW-1185">Reference proteome</keyword>